<dbReference type="EMBL" id="GCKF01005729">
    <property type="protein sequence ID" value="JAG99199.1"/>
    <property type="molecule type" value="Transcribed_RNA"/>
</dbReference>
<evidence type="ECO:0000313" key="4">
    <source>
        <dbReference type="EMBL" id="JAG99199.1"/>
    </source>
</evidence>
<evidence type="ECO:0008006" key="5">
    <source>
        <dbReference type="Google" id="ProtNLM"/>
    </source>
</evidence>
<evidence type="ECO:0000256" key="3">
    <source>
        <dbReference type="ARBA" id="ARBA00023274"/>
    </source>
</evidence>
<dbReference type="Gene3D" id="3.30.1370.30">
    <property type="match status" value="1"/>
</dbReference>
<dbReference type="InterPro" id="IPR035987">
    <property type="entry name" value="Ribosomal_uS8_sf"/>
</dbReference>
<comment type="similarity">
    <text evidence="1">Belongs to the universal ribosomal protein uS8 family.</text>
</comment>
<dbReference type="Gene3D" id="3.30.1490.10">
    <property type="match status" value="1"/>
</dbReference>
<organism evidence="4">
    <name type="scientific">Araucaria cunninghamii</name>
    <name type="common">Hoop pine</name>
    <name type="synonym">Moreton Bay pine</name>
    <dbReference type="NCBI Taxonomy" id="56994"/>
    <lineage>
        <taxon>Eukaryota</taxon>
        <taxon>Viridiplantae</taxon>
        <taxon>Streptophyta</taxon>
        <taxon>Embryophyta</taxon>
        <taxon>Tracheophyta</taxon>
        <taxon>Spermatophyta</taxon>
        <taxon>Pinopsida</taxon>
        <taxon>Pinidae</taxon>
        <taxon>Conifers II</taxon>
        <taxon>Araucariales</taxon>
        <taxon>Araucariaceae</taxon>
        <taxon>Araucaria</taxon>
    </lineage>
</organism>
<dbReference type="PANTHER" id="PTHR11758">
    <property type="entry name" value="40S RIBOSOMAL PROTEIN S15A"/>
    <property type="match status" value="1"/>
</dbReference>
<dbReference type="GO" id="GO:1990904">
    <property type="term" value="C:ribonucleoprotein complex"/>
    <property type="evidence" value="ECO:0007669"/>
    <property type="project" value="UniProtKB-KW"/>
</dbReference>
<dbReference type="Pfam" id="PF00410">
    <property type="entry name" value="Ribosomal_S8"/>
    <property type="match status" value="1"/>
</dbReference>
<proteinExistence type="inferred from homology"/>
<name>A0A0D6R8K6_ARACU</name>
<reference evidence="4" key="1">
    <citation type="submission" date="2015-03" db="EMBL/GenBank/DDBJ databases">
        <title>A transcriptome of Araucaria cunninghamii, an australian fine timber species.</title>
        <authorList>
            <person name="Jing Yi C.J.Y."/>
            <person name="Yin San L.Y.S."/>
            <person name="Abdul Karim S.S."/>
            <person name="Wan Azmi N.N."/>
            <person name="Hercus R.R."/>
            <person name="Croft L.L."/>
        </authorList>
    </citation>
    <scope>NUCLEOTIDE SEQUENCE</scope>
    <source>
        <strain evidence="4">MI0301</strain>
        <tissue evidence="4">Leaf</tissue>
    </source>
</reference>
<evidence type="ECO:0000256" key="1">
    <source>
        <dbReference type="ARBA" id="ARBA00006471"/>
    </source>
</evidence>
<accession>A0A0D6R8K6</accession>
<dbReference type="SUPFAM" id="SSF56047">
    <property type="entry name" value="Ribosomal protein S8"/>
    <property type="match status" value="1"/>
</dbReference>
<dbReference type="FunFam" id="3.30.1370.30:FF:000001">
    <property type="entry name" value="40S ribosomal protein S15a"/>
    <property type="match status" value="1"/>
</dbReference>
<dbReference type="AlphaFoldDB" id="A0A0D6R8K6"/>
<dbReference type="GO" id="GO:0006412">
    <property type="term" value="P:translation"/>
    <property type="evidence" value="ECO:0007669"/>
    <property type="project" value="InterPro"/>
</dbReference>
<sequence>MGLRILNEALRKMVNAERRGFGKVELQPVSILMANFLNIMKYRGYIKDLEVFDIHRKGKITVELNGRIKDCKALTYRQDIKPKDIETYRSRILPTRQWGYVVITSSKGVMDHEEAMKQNAGGKVLGYFY</sequence>
<dbReference type="InterPro" id="IPR000630">
    <property type="entry name" value="Ribosomal_uS8"/>
</dbReference>
<keyword evidence="2" id="KW-0689">Ribosomal protein</keyword>
<protein>
    <recommendedName>
        <fullName evidence="5">30S ribosomal protein S8, chloroplastic</fullName>
    </recommendedName>
</protein>
<keyword evidence="3" id="KW-0687">Ribonucleoprotein</keyword>
<dbReference type="GO" id="GO:0003735">
    <property type="term" value="F:structural constituent of ribosome"/>
    <property type="evidence" value="ECO:0007669"/>
    <property type="project" value="InterPro"/>
</dbReference>
<dbReference type="GO" id="GO:0005840">
    <property type="term" value="C:ribosome"/>
    <property type="evidence" value="ECO:0007669"/>
    <property type="project" value="UniProtKB-KW"/>
</dbReference>
<evidence type="ECO:0000256" key="2">
    <source>
        <dbReference type="ARBA" id="ARBA00022980"/>
    </source>
</evidence>